<dbReference type="InterPro" id="IPR001810">
    <property type="entry name" value="F-box_dom"/>
</dbReference>
<dbReference type="Pfam" id="PF00646">
    <property type="entry name" value="F-box"/>
    <property type="match status" value="1"/>
</dbReference>
<evidence type="ECO:0000313" key="3">
    <source>
        <dbReference type="Proteomes" id="UP001310594"/>
    </source>
</evidence>
<dbReference type="Gene3D" id="1.20.1280.50">
    <property type="match status" value="1"/>
</dbReference>
<reference evidence="2" key="1">
    <citation type="submission" date="2023-08" db="EMBL/GenBank/DDBJ databases">
        <title>Black Yeasts Isolated from many extreme environments.</title>
        <authorList>
            <person name="Coleine C."/>
            <person name="Stajich J.E."/>
            <person name="Selbmann L."/>
        </authorList>
    </citation>
    <scope>NUCLEOTIDE SEQUENCE</scope>
    <source>
        <strain evidence="2">CCFEE 5810</strain>
    </source>
</reference>
<evidence type="ECO:0000313" key="2">
    <source>
        <dbReference type="EMBL" id="KAK5708066.1"/>
    </source>
</evidence>
<dbReference type="InterPro" id="IPR036047">
    <property type="entry name" value="F-box-like_dom_sf"/>
</dbReference>
<comment type="caution">
    <text evidence="2">The sequence shown here is derived from an EMBL/GenBank/DDBJ whole genome shotgun (WGS) entry which is preliminary data.</text>
</comment>
<dbReference type="EMBL" id="JAVRQU010000001">
    <property type="protein sequence ID" value="KAK5708066.1"/>
    <property type="molecule type" value="Genomic_DNA"/>
</dbReference>
<protein>
    <recommendedName>
        <fullName evidence="1">F-box domain-containing protein</fullName>
    </recommendedName>
</protein>
<dbReference type="AlphaFoldDB" id="A0AAN7WJ69"/>
<dbReference type="CDD" id="cd09917">
    <property type="entry name" value="F-box_SF"/>
    <property type="match status" value="1"/>
</dbReference>
<dbReference type="Proteomes" id="UP001310594">
    <property type="component" value="Unassembled WGS sequence"/>
</dbReference>
<dbReference type="SMART" id="SM00256">
    <property type="entry name" value="FBOX"/>
    <property type="match status" value="1"/>
</dbReference>
<sequence>MKSLLGSWLPAEPSLTAQINALDLPEILENILLNLRIRDLLFSQAVCRRWKATVDSSMWIQRALFFIPGTAKDARYFSANHISTTAWMKAAKNKGKETTKIAKYKPAEECIRHMTRAERKGHALNPLLLTYNPARGEYIFRPKLWDISNPDPSKGSWSCMFVTQPPRITFGKVGIETFHESEEDRNRSRMVAYFMGTKQGERFGALMEIYHQLLAKVEETNGKKFRVLEGTEDYEMCGKMILLDTFCDQTASEREEQER</sequence>
<proteinExistence type="predicted"/>
<dbReference type="SUPFAM" id="SSF81383">
    <property type="entry name" value="F-box domain"/>
    <property type="match status" value="1"/>
</dbReference>
<organism evidence="2 3">
    <name type="scientific">Elasticomyces elasticus</name>
    <dbReference type="NCBI Taxonomy" id="574655"/>
    <lineage>
        <taxon>Eukaryota</taxon>
        <taxon>Fungi</taxon>
        <taxon>Dikarya</taxon>
        <taxon>Ascomycota</taxon>
        <taxon>Pezizomycotina</taxon>
        <taxon>Dothideomycetes</taxon>
        <taxon>Dothideomycetidae</taxon>
        <taxon>Mycosphaerellales</taxon>
        <taxon>Teratosphaeriaceae</taxon>
        <taxon>Elasticomyces</taxon>
    </lineage>
</organism>
<evidence type="ECO:0000259" key="1">
    <source>
        <dbReference type="SMART" id="SM00256"/>
    </source>
</evidence>
<gene>
    <name evidence="2" type="ORF">LTR97_000606</name>
</gene>
<name>A0AAN7WJ69_9PEZI</name>
<feature type="domain" description="F-box" evidence="1">
    <location>
        <begin position="24"/>
        <end position="62"/>
    </location>
</feature>
<accession>A0AAN7WJ69</accession>